<proteinExistence type="predicted"/>
<feature type="non-terminal residue" evidence="2">
    <location>
        <position position="1"/>
    </location>
</feature>
<name>A0A371HJR2_MUCPR</name>
<gene>
    <name evidence="2" type="ORF">CR513_13480</name>
</gene>
<organism evidence="2 3">
    <name type="scientific">Mucuna pruriens</name>
    <name type="common">Velvet bean</name>
    <name type="synonym">Dolichos pruriens</name>
    <dbReference type="NCBI Taxonomy" id="157652"/>
    <lineage>
        <taxon>Eukaryota</taxon>
        <taxon>Viridiplantae</taxon>
        <taxon>Streptophyta</taxon>
        <taxon>Embryophyta</taxon>
        <taxon>Tracheophyta</taxon>
        <taxon>Spermatophyta</taxon>
        <taxon>Magnoliopsida</taxon>
        <taxon>eudicotyledons</taxon>
        <taxon>Gunneridae</taxon>
        <taxon>Pentapetalae</taxon>
        <taxon>rosids</taxon>
        <taxon>fabids</taxon>
        <taxon>Fabales</taxon>
        <taxon>Fabaceae</taxon>
        <taxon>Papilionoideae</taxon>
        <taxon>50 kb inversion clade</taxon>
        <taxon>NPAAA clade</taxon>
        <taxon>indigoferoid/millettioid clade</taxon>
        <taxon>Phaseoleae</taxon>
        <taxon>Mucuna</taxon>
    </lineage>
</organism>
<evidence type="ECO:0000313" key="3">
    <source>
        <dbReference type="Proteomes" id="UP000257109"/>
    </source>
</evidence>
<accession>A0A371HJR2</accession>
<protein>
    <recommendedName>
        <fullName evidence="4">RNase H type-1 domain-containing protein</fullName>
    </recommendedName>
</protein>
<evidence type="ECO:0008006" key="4">
    <source>
        <dbReference type="Google" id="ProtNLM"/>
    </source>
</evidence>
<evidence type="ECO:0000256" key="1">
    <source>
        <dbReference type="SAM" id="SignalP"/>
    </source>
</evidence>
<evidence type="ECO:0000313" key="2">
    <source>
        <dbReference type="EMBL" id="RDY03000.1"/>
    </source>
</evidence>
<dbReference type="OrthoDB" id="1436468at2759"/>
<keyword evidence="1" id="KW-0732">Signal</keyword>
<sequence length="85" mass="9590">MSISSMLMVVHLVPLADWDLGWVIGCSDFYGITTNLNTKLIAILSRYTKLVCESDSQTILSLILSDTHHLHPYAPIINNIRLFMN</sequence>
<reference evidence="2" key="1">
    <citation type="submission" date="2018-05" db="EMBL/GenBank/DDBJ databases">
        <title>Draft genome of Mucuna pruriens seed.</title>
        <authorList>
            <person name="Nnadi N.E."/>
            <person name="Vos R."/>
            <person name="Hasami M.H."/>
            <person name="Devisetty U.K."/>
            <person name="Aguiy J.C."/>
        </authorList>
    </citation>
    <scope>NUCLEOTIDE SEQUENCE [LARGE SCALE GENOMIC DNA]</scope>
    <source>
        <strain evidence="2">JCA_2017</strain>
    </source>
</reference>
<dbReference type="Proteomes" id="UP000257109">
    <property type="component" value="Unassembled WGS sequence"/>
</dbReference>
<dbReference type="AlphaFoldDB" id="A0A371HJR2"/>
<feature type="chain" id="PRO_5016604402" description="RNase H type-1 domain-containing protein" evidence="1">
    <location>
        <begin position="19"/>
        <end position="85"/>
    </location>
</feature>
<feature type="signal peptide" evidence="1">
    <location>
        <begin position="1"/>
        <end position="18"/>
    </location>
</feature>
<dbReference type="EMBL" id="QJKJ01002412">
    <property type="protein sequence ID" value="RDY03000.1"/>
    <property type="molecule type" value="Genomic_DNA"/>
</dbReference>
<keyword evidence="3" id="KW-1185">Reference proteome</keyword>
<comment type="caution">
    <text evidence="2">The sequence shown here is derived from an EMBL/GenBank/DDBJ whole genome shotgun (WGS) entry which is preliminary data.</text>
</comment>